<dbReference type="InterPro" id="IPR013087">
    <property type="entry name" value="Znf_C2H2_type"/>
</dbReference>
<keyword evidence="5" id="KW-1185">Reference proteome</keyword>
<feature type="region of interest" description="Disordered" evidence="2">
    <location>
        <begin position="67"/>
        <end position="110"/>
    </location>
</feature>
<proteinExistence type="predicted"/>
<dbReference type="GO" id="GO:0008270">
    <property type="term" value="F:zinc ion binding"/>
    <property type="evidence" value="ECO:0007669"/>
    <property type="project" value="UniProtKB-KW"/>
</dbReference>
<dbReference type="Proteomes" id="UP000663760">
    <property type="component" value="Chromosome 3"/>
</dbReference>
<accession>A0A7I8K784</accession>
<dbReference type="PROSITE" id="PS50157">
    <property type="entry name" value="ZINC_FINGER_C2H2_2"/>
    <property type="match status" value="1"/>
</dbReference>
<dbReference type="PANTHER" id="PTHR47593">
    <property type="entry name" value="ZINC FINGER PROTEIN 4-LIKE"/>
    <property type="match status" value="1"/>
</dbReference>
<reference evidence="4" key="1">
    <citation type="submission" date="2020-02" db="EMBL/GenBank/DDBJ databases">
        <authorList>
            <person name="Scholz U."/>
            <person name="Mascher M."/>
            <person name="Fiebig A."/>
        </authorList>
    </citation>
    <scope>NUCLEOTIDE SEQUENCE</scope>
</reference>
<keyword evidence="1" id="KW-0479">Metal-binding</keyword>
<evidence type="ECO:0000259" key="3">
    <source>
        <dbReference type="PROSITE" id="PS50157"/>
    </source>
</evidence>
<dbReference type="InterPro" id="IPR053266">
    <property type="entry name" value="Zinc_finger_protein_7"/>
</dbReference>
<sequence>MGQSHGGGEGEDSEHGEDGSGEWLSLTVGRSASPDGGGPPEPAAKRGTDKMFSCNFCARKFFSSQALGGHQNAHKRERGAARRPHQSQRVPVGLPVKPPIAPPQRVQPYSLVHKPQRTTAAMAERSRRLAPVSATSWGAFSLQTAMEFVLPGSFPAGFQPSERAKLDLSLRL</sequence>
<dbReference type="EMBL" id="LR746266">
    <property type="protein sequence ID" value="CAA7393540.1"/>
    <property type="molecule type" value="Genomic_DNA"/>
</dbReference>
<evidence type="ECO:0000313" key="5">
    <source>
        <dbReference type="Proteomes" id="UP000663760"/>
    </source>
</evidence>
<gene>
    <name evidence="4" type="ORF">SI8410_03004274</name>
</gene>
<feature type="domain" description="C2H2-type" evidence="3">
    <location>
        <begin position="52"/>
        <end position="79"/>
    </location>
</feature>
<evidence type="ECO:0000313" key="4">
    <source>
        <dbReference type="EMBL" id="CAA7393540.1"/>
    </source>
</evidence>
<organism evidence="4 5">
    <name type="scientific">Spirodela intermedia</name>
    <name type="common">Intermediate duckweed</name>
    <dbReference type="NCBI Taxonomy" id="51605"/>
    <lineage>
        <taxon>Eukaryota</taxon>
        <taxon>Viridiplantae</taxon>
        <taxon>Streptophyta</taxon>
        <taxon>Embryophyta</taxon>
        <taxon>Tracheophyta</taxon>
        <taxon>Spermatophyta</taxon>
        <taxon>Magnoliopsida</taxon>
        <taxon>Liliopsida</taxon>
        <taxon>Araceae</taxon>
        <taxon>Lemnoideae</taxon>
        <taxon>Spirodela</taxon>
    </lineage>
</organism>
<keyword evidence="1" id="KW-0862">Zinc</keyword>
<dbReference type="SUPFAM" id="SSF57667">
    <property type="entry name" value="beta-beta-alpha zinc fingers"/>
    <property type="match status" value="1"/>
</dbReference>
<name>A0A7I8K784_SPIIN</name>
<feature type="region of interest" description="Disordered" evidence="2">
    <location>
        <begin position="1"/>
        <end position="48"/>
    </location>
</feature>
<protein>
    <recommendedName>
        <fullName evidence="3">C2H2-type domain-containing protein</fullName>
    </recommendedName>
</protein>
<evidence type="ECO:0000256" key="1">
    <source>
        <dbReference type="PROSITE-ProRule" id="PRU00042"/>
    </source>
</evidence>
<keyword evidence="1" id="KW-0863">Zinc-finger</keyword>
<dbReference type="OrthoDB" id="1933825at2759"/>
<dbReference type="Gene3D" id="3.30.160.60">
    <property type="entry name" value="Classic Zinc Finger"/>
    <property type="match status" value="1"/>
</dbReference>
<dbReference type="AlphaFoldDB" id="A0A7I8K784"/>
<dbReference type="PANTHER" id="PTHR47593:SF8">
    <property type="entry name" value="OS12G0581900 PROTEIN"/>
    <property type="match status" value="1"/>
</dbReference>
<dbReference type="InterPro" id="IPR036236">
    <property type="entry name" value="Znf_C2H2_sf"/>
</dbReference>
<feature type="compositionally biased region" description="Basic residues" evidence="2">
    <location>
        <begin position="72"/>
        <end position="86"/>
    </location>
</feature>
<dbReference type="PROSITE" id="PS00028">
    <property type="entry name" value="ZINC_FINGER_C2H2_1"/>
    <property type="match status" value="1"/>
</dbReference>
<evidence type="ECO:0000256" key="2">
    <source>
        <dbReference type="SAM" id="MobiDB-lite"/>
    </source>
</evidence>